<evidence type="ECO:0000313" key="3">
    <source>
        <dbReference type="Proteomes" id="UP001432209"/>
    </source>
</evidence>
<sequence length="187" mass="20360">MARPTETGYTGIHVHFDGQPSSKLPLLLAAFQYKFARDAEVMARHLVDDVVIGWDELGTDLLDNAPPEITEALTGGQQWPSRTMDHLITTDGSPPVRMTVTEHSAADQDIQWGYILRPHGIEVLPVPHTGAGPVVGWDTDPRTVFSEDPGHWTSPASAPVVVPLRAARPPRTAPATTAEKPRPSARR</sequence>
<feature type="region of interest" description="Disordered" evidence="1">
    <location>
        <begin position="166"/>
        <end position="187"/>
    </location>
</feature>
<reference evidence="2" key="1">
    <citation type="submission" date="2022-10" db="EMBL/GenBank/DDBJ databases">
        <title>The complete genomes of actinobacterial strains from the NBC collection.</title>
        <authorList>
            <person name="Joergensen T.S."/>
            <person name="Alvarez Arevalo M."/>
            <person name="Sterndorff E.B."/>
            <person name="Faurdal D."/>
            <person name="Vuksanovic O."/>
            <person name="Mourched A.-S."/>
            <person name="Charusanti P."/>
            <person name="Shaw S."/>
            <person name="Blin K."/>
            <person name="Weber T."/>
        </authorList>
    </citation>
    <scope>NUCLEOTIDE SEQUENCE</scope>
    <source>
        <strain evidence="2">NBC_01432</strain>
    </source>
</reference>
<dbReference type="Proteomes" id="UP001432209">
    <property type="component" value="Chromosome"/>
</dbReference>
<protein>
    <submittedName>
        <fullName evidence="2">Uncharacterized protein</fullName>
    </submittedName>
</protein>
<gene>
    <name evidence="2" type="ORF">OG442_06905</name>
</gene>
<proteinExistence type="predicted"/>
<organism evidence="2 3">
    <name type="scientific">Streptomyces niveus</name>
    <name type="common">Streptomyces spheroides</name>
    <dbReference type="NCBI Taxonomy" id="193462"/>
    <lineage>
        <taxon>Bacteria</taxon>
        <taxon>Bacillati</taxon>
        <taxon>Actinomycetota</taxon>
        <taxon>Actinomycetes</taxon>
        <taxon>Kitasatosporales</taxon>
        <taxon>Streptomycetaceae</taxon>
        <taxon>Streptomyces</taxon>
    </lineage>
</organism>
<dbReference type="EMBL" id="CP109495">
    <property type="protein sequence ID" value="WUX57227.1"/>
    <property type="molecule type" value="Genomic_DNA"/>
</dbReference>
<accession>A0ABZ2AKH5</accession>
<evidence type="ECO:0000313" key="2">
    <source>
        <dbReference type="EMBL" id="WUX57227.1"/>
    </source>
</evidence>
<keyword evidence="3" id="KW-1185">Reference proteome</keyword>
<feature type="compositionally biased region" description="Low complexity" evidence="1">
    <location>
        <begin position="166"/>
        <end position="178"/>
    </location>
</feature>
<name>A0ABZ2AKH5_STRNV</name>
<evidence type="ECO:0000256" key="1">
    <source>
        <dbReference type="SAM" id="MobiDB-lite"/>
    </source>
</evidence>